<dbReference type="AlphaFoldDB" id="A0AAV7IPP3"/>
<comment type="caution">
    <text evidence="2">The sequence shown here is derived from an EMBL/GenBank/DDBJ whole genome shotgun (WGS) entry which is preliminary data.</text>
</comment>
<accession>A0AAV7IPP3</accession>
<sequence length="138" mass="16204">MVESVRKGKEKYLVRISKAKQFHDLSIGPRFRDTEPFGPPRFPNPSRVERLHHRRYSTPATPSRAQRKDRSNLCNREKRLRYSSKYARETRVNRGQSQRGPTETPRGRFYSSFFIPQSLSPRSRGRGEDEGPKKAQEE</sequence>
<evidence type="ECO:0000313" key="3">
    <source>
        <dbReference type="Proteomes" id="UP000826195"/>
    </source>
</evidence>
<dbReference type="Proteomes" id="UP000826195">
    <property type="component" value="Unassembled WGS sequence"/>
</dbReference>
<gene>
    <name evidence="2" type="ORF">KQX54_004697</name>
</gene>
<protein>
    <submittedName>
        <fullName evidence="2">Uncharacterized protein</fullName>
    </submittedName>
</protein>
<proteinExistence type="predicted"/>
<dbReference type="EMBL" id="JAHXZJ010000001">
    <property type="protein sequence ID" value="KAH0566839.1"/>
    <property type="molecule type" value="Genomic_DNA"/>
</dbReference>
<feature type="compositionally biased region" description="Basic and acidic residues" evidence="1">
    <location>
        <begin position="66"/>
        <end position="77"/>
    </location>
</feature>
<feature type="region of interest" description="Disordered" evidence="1">
    <location>
        <begin position="25"/>
        <end position="138"/>
    </location>
</feature>
<organism evidence="2 3">
    <name type="scientific">Cotesia glomerata</name>
    <name type="common">Lepidopteran parasitic wasp</name>
    <name type="synonym">Apanteles glomeratus</name>
    <dbReference type="NCBI Taxonomy" id="32391"/>
    <lineage>
        <taxon>Eukaryota</taxon>
        <taxon>Metazoa</taxon>
        <taxon>Ecdysozoa</taxon>
        <taxon>Arthropoda</taxon>
        <taxon>Hexapoda</taxon>
        <taxon>Insecta</taxon>
        <taxon>Pterygota</taxon>
        <taxon>Neoptera</taxon>
        <taxon>Endopterygota</taxon>
        <taxon>Hymenoptera</taxon>
        <taxon>Apocrita</taxon>
        <taxon>Ichneumonoidea</taxon>
        <taxon>Braconidae</taxon>
        <taxon>Microgastrinae</taxon>
        <taxon>Cotesia</taxon>
    </lineage>
</organism>
<name>A0AAV7IPP3_COTGL</name>
<evidence type="ECO:0000256" key="1">
    <source>
        <dbReference type="SAM" id="MobiDB-lite"/>
    </source>
</evidence>
<feature type="compositionally biased region" description="Basic and acidic residues" evidence="1">
    <location>
        <begin position="125"/>
        <end position="138"/>
    </location>
</feature>
<reference evidence="2 3" key="1">
    <citation type="journal article" date="2021" name="J. Hered.">
        <title>A chromosome-level genome assembly of the parasitoid wasp, Cotesia glomerata (Hymenoptera: Braconidae).</title>
        <authorList>
            <person name="Pinto B.J."/>
            <person name="Weis J.J."/>
            <person name="Gamble T."/>
            <person name="Ode P.J."/>
            <person name="Paul R."/>
            <person name="Zaspel J.M."/>
        </authorList>
    </citation>
    <scope>NUCLEOTIDE SEQUENCE [LARGE SCALE GENOMIC DNA]</scope>
    <source>
        <strain evidence="2">CgM1</strain>
    </source>
</reference>
<evidence type="ECO:0000313" key="2">
    <source>
        <dbReference type="EMBL" id="KAH0566839.1"/>
    </source>
</evidence>
<keyword evidence="3" id="KW-1185">Reference proteome</keyword>